<name>A0ABT1FZ40_9CORY</name>
<evidence type="ECO:0000256" key="9">
    <source>
        <dbReference type="HAMAP-Rule" id="MF_00236"/>
    </source>
</evidence>
<reference evidence="11" key="1">
    <citation type="submission" date="2022-05" db="EMBL/GenBank/DDBJ databases">
        <title>Corynebacterium sp. TA-R-1 sp. nov., isolated from human feces.</title>
        <authorList>
            <person name="Shamsuzzaman M."/>
            <person name="Dahal R.H."/>
        </authorList>
    </citation>
    <scope>NUCLEOTIDE SEQUENCE</scope>
    <source>
        <strain evidence="11">TA-R-1</strain>
    </source>
</reference>
<feature type="compositionally biased region" description="Low complexity" evidence="10">
    <location>
        <begin position="54"/>
        <end position="74"/>
    </location>
</feature>
<evidence type="ECO:0000256" key="6">
    <source>
        <dbReference type="ARBA" id="ARBA00022989"/>
    </source>
</evidence>
<evidence type="ECO:0000256" key="1">
    <source>
        <dbReference type="ARBA" id="ARBA00004162"/>
    </source>
</evidence>
<feature type="compositionally biased region" description="Basic and acidic residues" evidence="10">
    <location>
        <begin position="90"/>
        <end position="107"/>
    </location>
</feature>
<dbReference type="InterPro" id="IPR006312">
    <property type="entry name" value="TatA/E"/>
</dbReference>
<protein>
    <recommendedName>
        <fullName evidence="9">Sec-independent protein translocase protein TatA</fullName>
    </recommendedName>
</protein>
<dbReference type="PANTHER" id="PTHR42982">
    <property type="entry name" value="SEC-INDEPENDENT PROTEIN TRANSLOCASE PROTEIN TATA"/>
    <property type="match status" value="1"/>
</dbReference>
<keyword evidence="8 9" id="KW-0472">Membrane</keyword>
<evidence type="ECO:0000313" key="11">
    <source>
        <dbReference type="EMBL" id="MCP1387040.1"/>
    </source>
</evidence>
<keyword evidence="12" id="KW-1185">Reference proteome</keyword>
<keyword evidence="4 9" id="KW-0812">Transmembrane</keyword>
<dbReference type="Pfam" id="PF02416">
    <property type="entry name" value="TatA_B_E"/>
    <property type="match status" value="1"/>
</dbReference>
<organism evidence="11 12">
    <name type="scientific">Corynebacterium stercoris</name>
    <dbReference type="NCBI Taxonomy" id="2943490"/>
    <lineage>
        <taxon>Bacteria</taxon>
        <taxon>Bacillati</taxon>
        <taxon>Actinomycetota</taxon>
        <taxon>Actinomycetes</taxon>
        <taxon>Mycobacteriales</taxon>
        <taxon>Corynebacteriaceae</taxon>
        <taxon>Corynebacterium</taxon>
    </lineage>
</organism>
<dbReference type="InterPro" id="IPR003369">
    <property type="entry name" value="TatA/B/E"/>
</dbReference>
<dbReference type="PANTHER" id="PTHR42982:SF8">
    <property type="entry name" value="SEC-INDEPENDENT PROTEIN TRANSLOCASE PROTEIN TATA"/>
    <property type="match status" value="1"/>
</dbReference>
<evidence type="ECO:0000256" key="3">
    <source>
        <dbReference type="ARBA" id="ARBA00022475"/>
    </source>
</evidence>
<evidence type="ECO:0000256" key="10">
    <source>
        <dbReference type="SAM" id="MobiDB-lite"/>
    </source>
</evidence>
<feature type="region of interest" description="Disordered" evidence="10">
    <location>
        <begin position="43"/>
        <end position="107"/>
    </location>
</feature>
<comment type="subcellular location">
    <subcellularLocation>
        <location evidence="1 9">Cell membrane</location>
        <topology evidence="1 9">Single-pass membrane protein</topology>
    </subcellularLocation>
</comment>
<comment type="subunit">
    <text evidence="9">The Tat system comprises two distinct complexes: a TatABC complex, containing multiple copies of TatA, TatB and TatC subunits, and a separate TatA complex, containing only TatA subunits. Substrates initially bind to the TatABC complex, which probably triggers association of the separate TatA complex to form the active translocon.</text>
</comment>
<dbReference type="HAMAP" id="MF_00236">
    <property type="entry name" value="TatA_E"/>
    <property type="match status" value="1"/>
</dbReference>
<dbReference type="Gene3D" id="1.20.5.3310">
    <property type="match status" value="1"/>
</dbReference>
<comment type="function">
    <text evidence="9">Part of the twin-arginine translocation (Tat) system that transports large folded proteins containing a characteristic twin-arginine motif in their signal peptide across membranes. TatA could form the protein-conducting channel of the Tat system.</text>
</comment>
<keyword evidence="5 9" id="KW-0653">Protein transport</keyword>
<evidence type="ECO:0000256" key="4">
    <source>
        <dbReference type="ARBA" id="ARBA00022692"/>
    </source>
</evidence>
<keyword evidence="6 9" id="KW-1133">Transmembrane helix</keyword>
<sequence length="107" mass="12199">MPSLGPSEILIILAIVLLLFGANKLPDLARSMGRSARIFKSEVKEMRREDMEDQANQPVQQQLPAQPSQQYQQPNDAANPAYPLNQETRSAARPDDFWDRPENQPRR</sequence>
<evidence type="ECO:0000256" key="8">
    <source>
        <dbReference type="ARBA" id="ARBA00023136"/>
    </source>
</evidence>
<evidence type="ECO:0000256" key="5">
    <source>
        <dbReference type="ARBA" id="ARBA00022927"/>
    </source>
</evidence>
<dbReference type="NCBIfam" id="NF001854">
    <property type="entry name" value="PRK00575.1"/>
    <property type="match status" value="1"/>
</dbReference>
<evidence type="ECO:0000313" key="12">
    <source>
        <dbReference type="Proteomes" id="UP001204000"/>
    </source>
</evidence>
<keyword evidence="2 9" id="KW-0813">Transport</keyword>
<comment type="similarity">
    <text evidence="9">Belongs to the TatA/E family.</text>
</comment>
<evidence type="ECO:0000256" key="7">
    <source>
        <dbReference type="ARBA" id="ARBA00023010"/>
    </source>
</evidence>
<proteinExistence type="inferred from homology"/>
<keyword evidence="3 9" id="KW-1003">Cell membrane</keyword>
<keyword evidence="7 9" id="KW-0811">Translocation</keyword>
<comment type="caution">
    <text evidence="11">The sequence shown here is derived from an EMBL/GenBank/DDBJ whole genome shotgun (WGS) entry which is preliminary data.</text>
</comment>
<dbReference type="NCBIfam" id="TIGR01411">
    <property type="entry name" value="tatAE"/>
    <property type="match status" value="1"/>
</dbReference>
<gene>
    <name evidence="9 11" type="primary">tatA</name>
    <name evidence="11" type="ORF">M5J20_02385</name>
</gene>
<dbReference type="EMBL" id="JAMFTQ010000002">
    <property type="protein sequence ID" value="MCP1387040.1"/>
    <property type="molecule type" value="Genomic_DNA"/>
</dbReference>
<dbReference type="Proteomes" id="UP001204000">
    <property type="component" value="Unassembled WGS sequence"/>
</dbReference>
<dbReference type="RefSeq" id="WP_253575994.1">
    <property type="nucleotide sequence ID" value="NZ_JAMFTQ010000002.1"/>
</dbReference>
<accession>A0ABT1FZ40</accession>
<evidence type="ECO:0000256" key="2">
    <source>
        <dbReference type="ARBA" id="ARBA00022448"/>
    </source>
</evidence>